<proteinExistence type="predicted"/>
<sequence length="533" mass="58427">MTVAGTPLPPPSATNPSSAALGGLDDVALAEWLRRQKKDGNEVVLVHAGTTCKVYEKADIRGVLQSADPEGKSKTVFKALAKQKHLYTVAIPPSEMAGATTVDAAWVPQETSEQDIDAFVEQRKVHLGRVEGRGDPITPETANQVWADAGGCCMFQGCGQDLSVVPLYNKGPRIAYLAHIIASDPCGPRGTDEDSHRLSNVAENIMLMCDAHHRLIDSFAPDRFDAQRLRDMRRHHTAKVQSYRAAMRHRVAQVVTIFGDIGATPTHFPDSEFMEALLSEELSMHPEVKRHLVYQSRDDRTAPGFWGNYLREMQLEIGLMVQSLSRPTASSPDELAVFPLHHSATLVLAGRIVGEARRVRVFQPSRRRKSWLWNRDAEIHPAGTFKVIGDTDSPVEEVLLTVELTAHLDESAIPESLATAIAGGAIRRIRLTTDAPSGECLQRKEDLDQVMGVARSLINDIQDKMHAGRVHLIVVAPASAAFSIGQLLQAGHHAGFTLYDRANREQPFREAFTINGHSVVPPAGSDQPPISIR</sequence>
<gene>
    <name evidence="3" type="ORF">TO10_v1_10081</name>
</gene>
<evidence type="ECO:0000256" key="1">
    <source>
        <dbReference type="SAM" id="MobiDB-lite"/>
    </source>
</evidence>
<feature type="region of interest" description="Disordered" evidence="1">
    <location>
        <begin position="1"/>
        <end position="20"/>
    </location>
</feature>
<protein>
    <recommendedName>
        <fullName evidence="2">SMODS-associated and fused to various effectors domain-containing protein</fullName>
    </recommendedName>
</protein>
<organism evidence="3">
    <name type="scientific">Ralstonia solanacearum</name>
    <name type="common">Pseudomonas solanacearum</name>
    <dbReference type="NCBI Taxonomy" id="305"/>
    <lineage>
        <taxon>Bacteria</taxon>
        <taxon>Pseudomonadati</taxon>
        <taxon>Pseudomonadota</taxon>
        <taxon>Betaproteobacteria</taxon>
        <taxon>Burkholderiales</taxon>
        <taxon>Burkholderiaceae</taxon>
        <taxon>Ralstonia</taxon>
        <taxon>Ralstonia solanacearum species complex</taxon>
    </lineage>
</organism>
<evidence type="ECO:0000259" key="2">
    <source>
        <dbReference type="Pfam" id="PF18145"/>
    </source>
</evidence>
<dbReference type="Pfam" id="PF18145">
    <property type="entry name" value="SAVED"/>
    <property type="match status" value="1"/>
</dbReference>
<evidence type="ECO:0000313" key="3">
    <source>
        <dbReference type="EMBL" id="CUV43180.1"/>
    </source>
</evidence>
<dbReference type="EMBL" id="LN899827">
    <property type="protein sequence ID" value="CUV43180.1"/>
    <property type="molecule type" value="Genomic_DNA"/>
</dbReference>
<name>A0A0S4W8P6_RALSL</name>
<dbReference type="NCBIfam" id="NF033611">
    <property type="entry name" value="SAVED"/>
    <property type="match status" value="1"/>
</dbReference>
<reference evidence="3" key="1">
    <citation type="submission" date="2015-10" db="EMBL/GenBank/DDBJ databases">
        <authorList>
            <person name="Gilbert D.G."/>
        </authorList>
    </citation>
    <scope>NUCLEOTIDE SEQUENCE</scope>
    <source>
        <strain evidence="3">Phyl III-seqv23</strain>
    </source>
</reference>
<dbReference type="AlphaFoldDB" id="A0A0S4W8P6"/>
<accession>A0A0S4W8P6</accession>
<feature type="domain" description="SMODS-associated and fused to various effectors" evidence="2">
    <location>
        <begin position="333"/>
        <end position="514"/>
    </location>
</feature>
<dbReference type="InterPro" id="IPR040836">
    <property type="entry name" value="SAVED"/>
</dbReference>